<proteinExistence type="predicted"/>
<organism evidence="1 2">
    <name type="scientific">Streblomastix strix</name>
    <dbReference type="NCBI Taxonomy" id="222440"/>
    <lineage>
        <taxon>Eukaryota</taxon>
        <taxon>Metamonada</taxon>
        <taxon>Preaxostyla</taxon>
        <taxon>Oxymonadida</taxon>
        <taxon>Streblomastigidae</taxon>
        <taxon>Streblomastix</taxon>
    </lineage>
</organism>
<reference evidence="1 2" key="1">
    <citation type="submission" date="2019-03" db="EMBL/GenBank/DDBJ databases">
        <title>Single cell metagenomics reveals metabolic interactions within the superorganism composed of flagellate Streblomastix strix and complex community of Bacteroidetes bacteria on its surface.</title>
        <authorList>
            <person name="Treitli S.C."/>
            <person name="Kolisko M."/>
            <person name="Husnik F."/>
            <person name="Keeling P."/>
            <person name="Hampl V."/>
        </authorList>
    </citation>
    <scope>NUCLEOTIDE SEQUENCE [LARGE SCALE GENOMIC DNA]</scope>
    <source>
        <strain evidence="1">ST1C</strain>
    </source>
</reference>
<gene>
    <name evidence="1" type="ORF">EZS28_026663</name>
</gene>
<dbReference type="EMBL" id="SNRW01009570">
    <property type="protein sequence ID" value="KAA6377809.1"/>
    <property type="molecule type" value="Genomic_DNA"/>
</dbReference>
<sequence>MELDVANATKQVVKAVFIVAKFVKLLYVQSVKKPAIIVEVLCVKTVIRMGKRATISIVKEVADAAGEFRE</sequence>
<evidence type="ECO:0000313" key="1">
    <source>
        <dbReference type="EMBL" id="KAA6377809.1"/>
    </source>
</evidence>
<name>A0A5J4V4U4_9EUKA</name>
<dbReference type="AlphaFoldDB" id="A0A5J4V4U4"/>
<accession>A0A5J4V4U4</accession>
<dbReference type="Proteomes" id="UP000324800">
    <property type="component" value="Unassembled WGS sequence"/>
</dbReference>
<evidence type="ECO:0000313" key="2">
    <source>
        <dbReference type="Proteomes" id="UP000324800"/>
    </source>
</evidence>
<protein>
    <submittedName>
        <fullName evidence="1">Uncharacterized protein</fullName>
    </submittedName>
</protein>
<comment type="caution">
    <text evidence="1">The sequence shown here is derived from an EMBL/GenBank/DDBJ whole genome shotgun (WGS) entry which is preliminary data.</text>
</comment>